<dbReference type="EMBL" id="LAFY01000581">
    <property type="protein sequence ID" value="KJX97018.1"/>
    <property type="molecule type" value="Genomic_DNA"/>
</dbReference>
<feature type="region of interest" description="Disordered" evidence="1">
    <location>
        <begin position="511"/>
        <end position="536"/>
    </location>
</feature>
<feature type="compositionally biased region" description="Acidic residues" evidence="1">
    <location>
        <begin position="53"/>
        <end position="66"/>
    </location>
</feature>
<proteinExistence type="predicted"/>
<feature type="compositionally biased region" description="Low complexity" evidence="1">
    <location>
        <begin position="523"/>
        <end position="534"/>
    </location>
</feature>
<evidence type="ECO:0000256" key="1">
    <source>
        <dbReference type="SAM" id="MobiDB-lite"/>
    </source>
</evidence>
<accession>A0A0F4GID7</accession>
<keyword evidence="3" id="KW-1185">Reference proteome</keyword>
<name>A0A0F4GID7_9PEZI</name>
<feature type="compositionally biased region" description="Acidic residues" evidence="1">
    <location>
        <begin position="12"/>
        <end position="26"/>
    </location>
</feature>
<feature type="compositionally biased region" description="Polar residues" evidence="1">
    <location>
        <begin position="81"/>
        <end position="90"/>
    </location>
</feature>
<dbReference type="Proteomes" id="UP000033647">
    <property type="component" value="Unassembled WGS sequence"/>
</dbReference>
<feature type="compositionally biased region" description="Polar residues" evidence="1">
    <location>
        <begin position="342"/>
        <end position="358"/>
    </location>
</feature>
<feature type="compositionally biased region" description="Low complexity" evidence="1">
    <location>
        <begin position="359"/>
        <end position="408"/>
    </location>
</feature>
<feature type="compositionally biased region" description="Polar residues" evidence="1">
    <location>
        <begin position="410"/>
        <end position="429"/>
    </location>
</feature>
<sequence length="747" mass="76680">MATTTSSGNGGDGDDGDGGENDDPYTSEDPPVTDAPSATTTSPSDDWGNDNGDAIDDPEASPDTSEEPLYHEPTVPADTIRTISATASVQPSGGSSDPSIPPSATTHAPVSCRSNVPFSIVAPSSNEALHIAPDSPSSDSATLGSEREASNFVLDERCHLVSTSGDPMIAAYSADGEYDGFVSMDGTFDAEDACVCDIDGEDVISCVCDAIRVDFATVGQGALVLVPRGQPGRATIVELHAGRRRSRIFDWKDDYWSEHGNYDDIKRAVHECRHFPRGRLLVERVWVLEWSGFYLVLVQGGNEPGGHVNPDLVPRNYILYHRSRISRVSILSSCFDTECVSTSGASSSIGDTSASTDRGASGSASSTLGNSSSNAASLPAGSTSSAPLISPSAEPSSSESNEASLESLVPTATTGNVDSTTLVTETTSPLDIGETSPVSLSEPSPLATTSAIGGASIPEETIVNIPSYGVSIPSVPSESETTNTTLSIADPTSVLENLPLTSDVLGPTSVFESSSSGTDVLNSGSTSASQSFSSTADIPGPTSLFESVPLSSDVVQFSSASPIATDTSSALSVGELFPTSTSDLAIGASSSESPAPTIPVAIPDSVSIDQQITSETVRLPSTSTFTSETETSGLVVTSASLNQATDSIASVSAPNLGSTGLSPLLSLPETPTLLPSGSETTGDVSLPTSITTPEIPFISSTSDYFQSSATSEAEPTATTDTELPAGSTTVSVLFGFFSSCIIHHHDS</sequence>
<feature type="compositionally biased region" description="Low complexity" evidence="1">
    <location>
        <begin position="29"/>
        <end position="46"/>
    </location>
</feature>
<feature type="compositionally biased region" description="Polar residues" evidence="1">
    <location>
        <begin position="436"/>
        <end position="447"/>
    </location>
</feature>
<comment type="caution">
    <text evidence="2">The sequence shown here is derived from an EMBL/GenBank/DDBJ whole genome shotgun (WGS) entry which is preliminary data.</text>
</comment>
<feature type="compositionally biased region" description="Polar residues" evidence="1">
    <location>
        <begin position="511"/>
        <end position="522"/>
    </location>
</feature>
<protein>
    <submittedName>
        <fullName evidence="2">Uncharacterized protein</fullName>
    </submittedName>
</protein>
<reference evidence="2 3" key="1">
    <citation type="submission" date="2015-03" db="EMBL/GenBank/DDBJ databases">
        <title>RNA-seq based gene annotation and comparative genomics of four Zymoseptoria species reveal species-specific pathogenicity related genes and transposable element activity.</title>
        <authorList>
            <person name="Grandaubert J."/>
            <person name="Bhattacharyya A."/>
            <person name="Stukenbrock E.H."/>
        </authorList>
    </citation>
    <scope>NUCLEOTIDE SEQUENCE [LARGE SCALE GENOMIC DNA]</scope>
    <source>
        <strain evidence="2 3">Zb18110</strain>
    </source>
</reference>
<organism evidence="2 3">
    <name type="scientific">Zymoseptoria brevis</name>
    <dbReference type="NCBI Taxonomy" id="1047168"/>
    <lineage>
        <taxon>Eukaryota</taxon>
        <taxon>Fungi</taxon>
        <taxon>Dikarya</taxon>
        <taxon>Ascomycota</taxon>
        <taxon>Pezizomycotina</taxon>
        <taxon>Dothideomycetes</taxon>
        <taxon>Dothideomycetidae</taxon>
        <taxon>Mycosphaerellales</taxon>
        <taxon>Mycosphaerellaceae</taxon>
        <taxon>Zymoseptoria</taxon>
    </lineage>
</organism>
<evidence type="ECO:0000313" key="3">
    <source>
        <dbReference type="Proteomes" id="UP000033647"/>
    </source>
</evidence>
<evidence type="ECO:0000313" key="2">
    <source>
        <dbReference type="EMBL" id="KJX97018.1"/>
    </source>
</evidence>
<dbReference type="AlphaFoldDB" id="A0A0F4GID7"/>
<gene>
    <name evidence="2" type="ORF">TI39_contig589g00007</name>
</gene>
<feature type="region of interest" description="Disordered" evidence="1">
    <location>
        <begin position="1"/>
        <end position="111"/>
    </location>
</feature>
<feature type="region of interest" description="Disordered" evidence="1">
    <location>
        <begin position="342"/>
        <end position="447"/>
    </location>
</feature>